<keyword evidence="3" id="KW-1185">Reference proteome</keyword>
<organism evidence="2 3">
    <name type="scientific">Stylonychia lemnae</name>
    <name type="common">Ciliate</name>
    <dbReference type="NCBI Taxonomy" id="5949"/>
    <lineage>
        <taxon>Eukaryota</taxon>
        <taxon>Sar</taxon>
        <taxon>Alveolata</taxon>
        <taxon>Ciliophora</taxon>
        <taxon>Intramacronucleata</taxon>
        <taxon>Spirotrichea</taxon>
        <taxon>Stichotrichia</taxon>
        <taxon>Sporadotrichida</taxon>
        <taxon>Oxytrichidae</taxon>
        <taxon>Stylonychinae</taxon>
        <taxon>Stylonychia</taxon>
    </lineage>
</organism>
<sequence length="1059" mass="125242">MEDLSNAINIINNQNLYDKLQLQKAKEYCNDFVDNNFQNWHEFFIFVGNMTNPEVIRFWALNALTEIVDKKHHKLPLEEKQKFFSFAIGLLVENPQSVLSQRNFNQKYCQFLSLAFQRLNDGVAENLFDQLIQNIIVPLQSQINQSEQGYEIYMNYYNLLISTLIELNHSLKTYDKINLMESDRLRKLFFLNNVKVIDFLLALIQDFNTPIQSRTTILSVIDKLSRDNQESEYVHGILIPIAEQMLESELSNVIANSIKYLRSCINQHTRFDLLSNIMMRVFGNIQQWALFDDTNLFYQISKLLARCLSHWQYELMSLENKGRQKRTWKNKFAFNNINTLNFDSDQDEIDDDVFEQIQDDHDLEAMRLRKKMNSGKSDQQMNEEKKISDSDNSEIQFKKNQIYEMINQVFTIALDLFQLDNLKTQGVIADLFTNFVQLNLKVQIINLESQIISIIQHSLEKLRYPHWFDVTKKSSISDDEEKFLDIRESLFIIIGSGVNQDHLYNGLLQYLDMKIQNVINNQKFLDVREMDVIFAIIHTILFKRRNYNNNMQFIEKYEFIIFHPVLVNSNCTLYAEYLIEIYNSLGFQDISEQKAKHILDFLFSKNGLLSSEIQLQQQSSMLFMKEFRQNHQKIISNFAGHLLTVISENLFSNLQSVRNLDKKDFISEKIFQVFGSLLCEDSVDIQMRINLFTQYLQKTLNDVKAATGDIKRQIYMLNIISYLVKGFRQPINDQIKLLFSMFLDTCFQEIIKNGFDQIVSCRIIELVSERASIFKDINLQIHLKYLYQIIESDKLEIQATYFKVFNTFNLSVDAQVRVLQHTFETFQLQLNYVIQQIGIVREIRTERDKTKIDITEEILKTLREACNIDYLFLLCNGEDVFLQFLNSLNELYVNSFAPKIKFEAIQIIQLILSQFFKYDDEEFFHQQAHQRSRLSYNPPQMDIQFPNTIQTMMQFLEFAATNYYSLLTHGNYQEINDKIASKIILIQDISLKTLDREYRERMRHTMKNVVKIQYSTVLENLKILDQFQAKKISKNDMVKLFIKCMQNYVEEKALKNLDD</sequence>
<feature type="region of interest" description="Disordered" evidence="1">
    <location>
        <begin position="371"/>
        <end position="391"/>
    </location>
</feature>
<dbReference type="EMBL" id="CCKQ01014436">
    <property type="protein sequence ID" value="CDW86194.1"/>
    <property type="molecule type" value="Genomic_DNA"/>
</dbReference>
<name>A0A078AVI1_STYLE</name>
<evidence type="ECO:0000313" key="2">
    <source>
        <dbReference type="EMBL" id="CDW86194.1"/>
    </source>
</evidence>
<protein>
    <submittedName>
        <fullName evidence="2">Uncharacterized protein</fullName>
    </submittedName>
</protein>
<dbReference type="AlphaFoldDB" id="A0A078AVI1"/>
<gene>
    <name evidence="2" type="primary">Contig15924.g779</name>
    <name evidence="2" type="ORF">STYLEM_15285</name>
</gene>
<dbReference type="Proteomes" id="UP000039865">
    <property type="component" value="Unassembled WGS sequence"/>
</dbReference>
<proteinExistence type="predicted"/>
<accession>A0A078AVI1</accession>
<dbReference type="InterPro" id="IPR016024">
    <property type="entry name" value="ARM-type_fold"/>
</dbReference>
<dbReference type="SUPFAM" id="SSF48371">
    <property type="entry name" value="ARM repeat"/>
    <property type="match status" value="1"/>
</dbReference>
<evidence type="ECO:0000256" key="1">
    <source>
        <dbReference type="SAM" id="MobiDB-lite"/>
    </source>
</evidence>
<dbReference type="InParanoid" id="A0A078AVI1"/>
<evidence type="ECO:0000313" key="3">
    <source>
        <dbReference type="Proteomes" id="UP000039865"/>
    </source>
</evidence>
<reference evidence="2 3" key="1">
    <citation type="submission" date="2014-06" db="EMBL/GenBank/DDBJ databases">
        <authorList>
            <person name="Swart Estienne"/>
        </authorList>
    </citation>
    <scope>NUCLEOTIDE SEQUENCE [LARGE SCALE GENOMIC DNA]</scope>
    <source>
        <strain evidence="2 3">130c</strain>
    </source>
</reference>